<keyword evidence="8" id="KW-0902">Two-component regulatory system</keyword>
<evidence type="ECO:0000259" key="10">
    <source>
        <dbReference type="PROSITE" id="PS50113"/>
    </source>
</evidence>
<evidence type="ECO:0000259" key="9">
    <source>
        <dbReference type="PROSITE" id="PS50109"/>
    </source>
</evidence>
<evidence type="ECO:0000256" key="3">
    <source>
        <dbReference type="ARBA" id="ARBA00022553"/>
    </source>
</evidence>
<evidence type="ECO:0000256" key="6">
    <source>
        <dbReference type="ARBA" id="ARBA00022777"/>
    </source>
</evidence>
<feature type="domain" description="PAC" evidence="10">
    <location>
        <begin position="124"/>
        <end position="175"/>
    </location>
</feature>
<dbReference type="SMART" id="SM00387">
    <property type="entry name" value="HATPase_c"/>
    <property type="match status" value="1"/>
</dbReference>
<gene>
    <name evidence="11" type="ORF">UBAL3_80630073</name>
</gene>
<dbReference type="Proteomes" id="UP000009374">
    <property type="component" value="Unassembled WGS sequence"/>
</dbReference>
<dbReference type="EC" id="2.7.13.3" evidence="2"/>
<dbReference type="InterPro" id="IPR003594">
    <property type="entry name" value="HATPase_dom"/>
</dbReference>
<evidence type="ECO:0000256" key="8">
    <source>
        <dbReference type="ARBA" id="ARBA00023012"/>
    </source>
</evidence>
<evidence type="ECO:0000256" key="5">
    <source>
        <dbReference type="ARBA" id="ARBA00022741"/>
    </source>
</evidence>
<dbReference type="AlphaFoldDB" id="C6HWP0"/>
<evidence type="ECO:0000256" key="4">
    <source>
        <dbReference type="ARBA" id="ARBA00022679"/>
    </source>
</evidence>
<dbReference type="SUPFAM" id="SSF55874">
    <property type="entry name" value="ATPase domain of HSP90 chaperone/DNA topoisomerase II/histidine kinase"/>
    <property type="match status" value="1"/>
</dbReference>
<keyword evidence="7" id="KW-0067">ATP-binding</keyword>
<keyword evidence="6 11" id="KW-0418">Kinase</keyword>
<dbReference type="SUPFAM" id="SSF47384">
    <property type="entry name" value="Homodimeric domain of signal transducing histidine kinase"/>
    <property type="match status" value="1"/>
</dbReference>
<dbReference type="Gene3D" id="3.30.565.10">
    <property type="entry name" value="Histidine kinase-like ATPase, C-terminal domain"/>
    <property type="match status" value="1"/>
</dbReference>
<keyword evidence="5" id="KW-0547">Nucleotide-binding</keyword>
<dbReference type="PROSITE" id="PS50109">
    <property type="entry name" value="HIS_KIN"/>
    <property type="match status" value="1"/>
</dbReference>
<dbReference type="PROSITE" id="PS50113">
    <property type="entry name" value="PAC"/>
    <property type="match status" value="1"/>
</dbReference>
<dbReference type="InterPro" id="IPR000700">
    <property type="entry name" value="PAS-assoc_C"/>
</dbReference>
<name>C6HWP0_9BACT</name>
<feature type="domain" description="Histidine kinase" evidence="9">
    <location>
        <begin position="188"/>
        <end position="410"/>
    </location>
</feature>
<keyword evidence="3" id="KW-0597">Phosphoprotein</keyword>
<dbReference type="PRINTS" id="PR00344">
    <property type="entry name" value="BCTRLSENSOR"/>
</dbReference>
<dbReference type="CDD" id="cd00082">
    <property type="entry name" value="HisKA"/>
    <property type="match status" value="1"/>
</dbReference>
<evidence type="ECO:0000256" key="1">
    <source>
        <dbReference type="ARBA" id="ARBA00000085"/>
    </source>
</evidence>
<protein>
    <recommendedName>
        <fullName evidence="2">histidine kinase</fullName>
        <ecNumber evidence="2">2.7.13.3</ecNumber>
    </recommendedName>
</protein>
<accession>C6HWP0</accession>
<comment type="catalytic activity">
    <reaction evidence="1">
        <text>ATP + protein L-histidine = ADP + protein N-phospho-L-histidine.</text>
        <dbReference type="EC" id="2.7.13.3"/>
    </reaction>
</comment>
<evidence type="ECO:0000256" key="2">
    <source>
        <dbReference type="ARBA" id="ARBA00012438"/>
    </source>
</evidence>
<dbReference type="Gene3D" id="3.30.450.20">
    <property type="entry name" value="PAS domain"/>
    <property type="match status" value="1"/>
</dbReference>
<dbReference type="GO" id="GO:0005524">
    <property type="term" value="F:ATP binding"/>
    <property type="evidence" value="ECO:0007669"/>
    <property type="project" value="UniProtKB-KW"/>
</dbReference>
<dbReference type="Pfam" id="PF00512">
    <property type="entry name" value="HisKA"/>
    <property type="match status" value="1"/>
</dbReference>
<sequence>MMNPDPARPENAQSFPLDEREEVLRQAFLSFQSASASLVSSYAGLERRIAELSEDLTRTNRALDRQGSFLEAILESLSAGVAVLLPGGVPLYRNPAMDTFADPHSPDFLALLSGKGLWPPAEESSREVSVALDHGGRSWVAVRRPVKGPEGQEIGYVFVFSDATRLKEMEEEVSRDRRLRAMGEMIAQIAHELRSPLGSLELFRSLLDREADTSKAREYLGHMSTSIASMDRLVGNLLYHTRTPSLEEEVVDARDLVIRLAQDLSRMAASAFRDRPPPEIHCLVPEGSLTFFGDGDLFYHALFNLATNAFEAVSALPEPPGGEPAGLRQVRIEGLRGPRGEILFRVCDNGTGIANDIAERVFDPFFTTRAKGTGLGLSIVHNIAVAHGGDIRHGREDGWTVFVLTLPAARSSGNPEGG</sequence>
<keyword evidence="4" id="KW-0808">Transferase</keyword>
<dbReference type="Gene3D" id="1.10.287.130">
    <property type="match status" value="1"/>
</dbReference>
<dbReference type="InterPro" id="IPR003661">
    <property type="entry name" value="HisK_dim/P_dom"/>
</dbReference>
<dbReference type="EMBL" id="GG693870">
    <property type="protein sequence ID" value="EES53016.1"/>
    <property type="molecule type" value="Genomic_DNA"/>
</dbReference>
<dbReference type="Pfam" id="PF02518">
    <property type="entry name" value="HATPase_c"/>
    <property type="match status" value="1"/>
</dbReference>
<dbReference type="InterPro" id="IPR005467">
    <property type="entry name" value="His_kinase_dom"/>
</dbReference>
<proteinExistence type="predicted"/>
<dbReference type="PANTHER" id="PTHR43065">
    <property type="entry name" value="SENSOR HISTIDINE KINASE"/>
    <property type="match status" value="1"/>
</dbReference>
<dbReference type="InterPro" id="IPR036097">
    <property type="entry name" value="HisK_dim/P_sf"/>
</dbReference>
<organism evidence="11 12">
    <name type="scientific">Leptospirillum ferrodiazotrophum</name>
    <dbReference type="NCBI Taxonomy" id="412449"/>
    <lineage>
        <taxon>Bacteria</taxon>
        <taxon>Pseudomonadati</taxon>
        <taxon>Nitrospirota</taxon>
        <taxon>Nitrospiria</taxon>
        <taxon>Nitrospirales</taxon>
        <taxon>Nitrospiraceae</taxon>
        <taxon>Leptospirillum</taxon>
    </lineage>
</organism>
<evidence type="ECO:0000313" key="12">
    <source>
        <dbReference type="Proteomes" id="UP000009374"/>
    </source>
</evidence>
<keyword evidence="12" id="KW-1185">Reference proteome</keyword>
<dbReference type="PANTHER" id="PTHR43065:SF10">
    <property type="entry name" value="PEROXIDE STRESS-ACTIVATED HISTIDINE KINASE MAK3"/>
    <property type="match status" value="1"/>
</dbReference>
<dbReference type="SMART" id="SM00388">
    <property type="entry name" value="HisKA"/>
    <property type="match status" value="1"/>
</dbReference>
<evidence type="ECO:0000313" key="11">
    <source>
        <dbReference type="EMBL" id="EES53016.1"/>
    </source>
</evidence>
<dbReference type="GO" id="GO:0000155">
    <property type="term" value="F:phosphorelay sensor kinase activity"/>
    <property type="evidence" value="ECO:0007669"/>
    <property type="project" value="InterPro"/>
</dbReference>
<dbReference type="InterPro" id="IPR004358">
    <property type="entry name" value="Sig_transdc_His_kin-like_C"/>
</dbReference>
<dbReference type="InterPro" id="IPR036890">
    <property type="entry name" value="HATPase_C_sf"/>
</dbReference>
<evidence type="ECO:0000256" key="7">
    <source>
        <dbReference type="ARBA" id="ARBA00022840"/>
    </source>
</evidence>
<reference evidence="11 12" key="1">
    <citation type="journal article" date="2009" name="Appl. Environ. Microbiol.">
        <title>Community genomic and proteomic analyses of chemoautotrophic iron-oxidizing "Leptospirillum rubarum" (Group II) and "Leptospirillum ferrodiazotrophum" (Group III) bacteria in acid mine drainage biofilms.</title>
        <authorList>
            <person name="Goltsman D.S."/>
            <person name="Denef V.J."/>
            <person name="Singer S.W."/>
            <person name="VerBerkmoes N.C."/>
            <person name="Lefsrud M."/>
            <person name="Mueller R.S."/>
            <person name="Dick G.J."/>
            <person name="Sun C.L."/>
            <person name="Wheeler K.E."/>
            <person name="Zemla A."/>
            <person name="Baker B.J."/>
            <person name="Hauser L."/>
            <person name="Land M."/>
            <person name="Shah M.B."/>
            <person name="Thelen M.P."/>
            <person name="Hettich R.L."/>
            <person name="Banfield J.F."/>
        </authorList>
    </citation>
    <scope>NUCLEOTIDE SEQUENCE [LARGE SCALE GENOMIC DNA]</scope>
</reference>